<feature type="region of interest" description="Disordered" evidence="1">
    <location>
        <begin position="1"/>
        <end position="54"/>
    </location>
</feature>
<evidence type="ECO:0000313" key="3">
    <source>
        <dbReference type="Proteomes" id="UP001140094"/>
    </source>
</evidence>
<accession>A0A9W8LW12</accession>
<feature type="region of interest" description="Disordered" evidence="1">
    <location>
        <begin position="115"/>
        <end position="193"/>
    </location>
</feature>
<comment type="caution">
    <text evidence="2">The sequence shown here is derived from an EMBL/GenBank/DDBJ whole genome shotgun (WGS) entry which is preliminary data.</text>
</comment>
<reference evidence="2" key="1">
    <citation type="submission" date="2022-07" db="EMBL/GenBank/DDBJ databases">
        <title>Phylogenomic reconstructions and comparative analyses of Kickxellomycotina fungi.</title>
        <authorList>
            <person name="Reynolds N.K."/>
            <person name="Stajich J.E."/>
            <person name="Barry K."/>
            <person name="Grigoriev I.V."/>
            <person name="Crous P."/>
            <person name="Smith M.E."/>
        </authorList>
    </citation>
    <scope>NUCLEOTIDE SEQUENCE</scope>
    <source>
        <strain evidence="2">NRRL 1565</strain>
    </source>
</reference>
<feature type="compositionally biased region" description="Polar residues" evidence="1">
    <location>
        <begin position="348"/>
        <end position="371"/>
    </location>
</feature>
<sequence length="371" mass="39268">MAYNFSEDADVSDVAPSSTNDMETEASSEHSEMCIPDSDGGGAESLPLAGGMTRGATNIAPQGTANVPIAGACQGDPGLFGLYAPTYSMPRYANDLPPASFVSFANRRIPWDDASFEPESMPTSCGTSAEAPAHHDASATDDTDTDDSDFVLGNDGESEETGSASDELSTDNDIDDHVGHDLPEREDSNGDSDVPLISLVLPLVSNAPDVLSTAALTVHATAMRDIAIDATLQIDDVHDADVEMEGLAIPEMTELSPEVPLISLFSDVEQMDEATDMSMGKESEHSDDRMLEDIQVDDPAEPPPDYSPSIDSDLPPCAEMEITSDMALDPAHVTEGDHTRETDEMTVTEYTPSPLVSASTSTSEEMTLSPI</sequence>
<evidence type="ECO:0000256" key="1">
    <source>
        <dbReference type="SAM" id="MobiDB-lite"/>
    </source>
</evidence>
<gene>
    <name evidence="2" type="ORF">H4R20_001406</name>
</gene>
<dbReference type="EMBL" id="JANBUO010000134">
    <property type="protein sequence ID" value="KAJ2807137.1"/>
    <property type="molecule type" value="Genomic_DNA"/>
</dbReference>
<proteinExistence type="predicted"/>
<feature type="compositionally biased region" description="Basic and acidic residues" evidence="1">
    <location>
        <begin position="175"/>
        <end position="188"/>
    </location>
</feature>
<organism evidence="2 3">
    <name type="scientific">Coemansia guatemalensis</name>
    <dbReference type="NCBI Taxonomy" id="2761395"/>
    <lineage>
        <taxon>Eukaryota</taxon>
        <taxon>Fungi</taxon>
        <taxon>Fungi incertae sedis</taxon>
        <taxon>Zoopagomycota</taxon>
        <taxon>Kickxellomycotina</taxon>
        <taxon>Kickxellomycetes</taxon>
        <taxon>Kickxellales</taxon>
        <taxon>Kickxellaceae</taxon>
        <taxon>Coemansia</taxon>
    </lineage>
</organism>
<feature type="region of interest" description="Disordered" evidence="1">
    <location>
        <begin position="328"/>
        <end position="371"/>
    </location>
</feature>
<feature type="compositionally biased region" description="Basic and acidic residues" evidence="1">
    <location>
        <begin position="332"/>
        <end position="343"/>
    </location>
</feature>
<feature type="compositionally biased region" description="Acidic residues" evidence="1">
    <location>
        <begin position="139"/>
        <end position="149"/>
    </location>
</feature>
<dbReference type="Proteomes" id="UP001140094">
    <property type="component" value="Unassembled WGS sequence"/>
</dbReference>
<dbReference type="AlphaFoldDB" id="A0A9W8LW12"/>
<keyword evidence="3" id="KW-1185">Reference proteome</keyword>
<evidence type="ECO:0000313" key="2">
    <source>
        <dbReference type="EMBL" id="KAJ2807137.1"/>
    </source>
</evidence>
<name>A0A9W8LW12_9FUNG</name>
<protein>
    <submittedName>
        <fullName evidence="2">Uncharacterized protein</fullName>
    </submittedName>
</protein>